<comment type="caution">
    <text evidence="5">The sequence shown here is derived from an EMBL/GenBank/DDBJ whole genome shotgun (WGS) entry which is preliminary data.</text>
</comment>
<dbReference type="PANTHER" id="PTHR31415:SF4">
    <property type="entry name" value="NDR1_HIN1-LIKE PROTEIN 3"/>
    <property type="match status" value="1"/>
</dbReference>
<dbReference type="EMBL" id="SMOL01000776">
    <property type="protein sequence ID" value="KAB2597027.1"/>
    <property type="molecule type" value="Genomic_DNA"/>
</dbReference>
<evidence type="ECO:0000256" key="2">
    <source>
        <dbReference type="ARBA" id="ARBA00023136"/>
    </source>
</evidence>
<organism evidence="5 6">
    <name type="scientific">Pyrus ussuriensis x Pyrus communis</name>
    <dbReference type="NCBI Taxonomy" id="2448454"/>
    <lineage>
        <taxon>Eukaryota</taxon>
        <taxon>Viridiplantae</taxon>
        <taxon>Streptophyta</taxon>
        <taxon>Embryophyta</taxon>
        <taxon>Tracheophyta</taxon>
        <taxon>Spermatophyta</taxon>
        <taxon>Magnoliopsida</taxon>
        <taxon>eudicotyledons</taxon>
        <taxon>Gunneridae</taxon>
        <taxon>Pentapetalae</taxon>
        <taxon>rosids</taxon>
        <taxon>fabids</taxon>
        <taxon>Rosales</taxon>
        <taxon>Rosaceae</taxon>
        <taxon>Amygdaloideae</taxon>
        <taxon>Maleae</taxon>
        <taxon>Pyrus</taxon>
    </lineage>
</organism>
<evidence type="ECO:0000313" key="5">
    <source>
        <dbReference type="EMBL" id="KAB2634887.1"/>
    </source>
</evidence>
<dbReference type="AlphaFoldDB" id="A0A5N5I6Q5"/>
<dbReference type="Proteomes" id="UP000327157">
    <property type="component" value="Unassembled WGS sequence"/>
</dbReference>
<reference evidence="5 6" key="2">
    <citation type="submission" date="2019-11" db="EMBL/GenBank/DDBJ databases">
        <title>A de novo genome assembly of a pear dwarfing rootstock.</title>
        <authorList>
            <person name="Wang F."/>
            <person name="Wang J."/>
            <person name="Li S."/>
            <person name="Zhang Y."/>
            <person name="Fang M."/>
            <person name="Ma L."/>
            <person name="Zhao Y."/>
            <person name="Jiang S."/>
        </authorList>
    </citation>
    <scope>NUCLEOTIDE SEQUENCE [LARGE SCALE GENOMIC DNA]</scope>
    <source>
        <strain evidence="5">S2</strain>
        <tissue evidence="5">Leaf</tissue>
    </source>
</reference>
<evidence type="ECO:0000256" key="3">
    <source>
        <dbReference type="SAM" id="Phobius"/>
    </source>
</evidence>
<name>A0A5N5I6Q5_9ROSA</name>
<feature type="transmembrane region" description="Helical" evidence="3">
    <location>
        <begin position="181"/>
        <end position="201"/>
    </location>
</feature>
<comment type="subcellular location">
    <subcellularLocation>
        <location evidence="1">Membrane</location>
    </subcellularLocation>
</comment>
<keyword evidence="2 3" id="KW-0472">Membrane</keyword>
<evidence type="ECO:0000256" key="1">
    <source>
        <dbReference type="ARBA" id="ARBA00004370"/>
    </source>
</evidence>
<accession>A0A5N5I6Q5</accession>
<dbReference type="OrthoDB" id="695142at2759"/>
<proteinExistence type="predicted"/>
<dbReference type="PANTHER" id="PTHR31415">
    <property type="entry name" value="OS05G0367900 PROTEIN"/>
    <property type="match status" value="1"/>
</dbReference>
<evidence type="ECO:0008006" key="7">
    <source>
        <dbReference type="Google" id="ProtNLM"/>
    </source>
</evidence>
<gene>
    <name evidence="4" type="ORF">D8674_038483</name>
    <name evidence="5" type="ORF">D8674_040266</name>
</gene>
<dbReference type="GO" id="GO:0009506">
    <property type="term" value="C:plasmodesma"/>
    <property type="evidence" value="ECO:0007669"/>
    <property type="project" value="TreeGrafter"/>
</dbReference>
<dbReference type="GO" id="GO:0005886">
    <property type="term" value="C:plasma membrane"/>
    <property type="evidence" value="ECO:0007669"/>
    <property type="project" value="TreeGrafter"/>
</dbReference>
<evidence type="ECO:0000313" key="6">
    <source>
        <dbReference type="Proteomes" id="UP000327157"/>
    </source>
</evidence>
<evidence type="ECO:0000313" key="4">
    <source>
        <dbReference type="EMBL" id="KAB2597027.1"/>
    </source>
</evidence>
<keyword evidence="3" id="KW-0812">Transmembrane</keyword>
<dbReference type="EMBL" id="SMOL01000020">
    <property type="protein sequence ID" value="KAB2634887.1"/>
    <property type="molecule type" value="Genomic_DNA"/>
</dbReference>
<protein>
    <recommendedName>
        <fullName evidence="7">Late embryogenesis abundant protein LEA-2 subgroup domain-containing protein</fullName>
    </recommendedName>
</protein>
<reference evidence="5 6" key="1">
    <citation type="submission" date="2019-09" db="EMBL/GenBank/DDBJ databases">
        <authorList>
            <person name="Ou C."/>
        </authorList>
    </citation>
    <scope>NUCLEOTIDE SEQUENCE [LARGE SCALE GENOMIC DNA]</scope>
    <source>
        <strain evidence="5">S2</strain>
        <tissue evidence="5">Leaf</tissue>
    </source>
</reference>
<dbReference type="GO" id="GO:0098542">
    <property type="term" value="P:defense response to other organism"/>
    <property type="evidence" value="ECO:0007669"/>
    <property type="project" value="InterPro"/>
</dbReference>
<keyword evidence="3" id="KW-1133">Transmembrane helix</keyword>
<sequence>MVVPCFGRNALTCMLCFDRGALNDIALIRQRPTKETLLALAGAYQTQVWSGTYALACTKFEVARVEKTNSHLKSDSKINDLGKTRHYLDLKFQASSNVSFGNTVKLKRSIQKYSLDLNVLFFPTGRIGDRSVTQPQAGHILRLASDICISRHSDSLAGETLHRLPIRRSTNVSTTPTIAKFTFLIFPSLVTLAIIVFLPFIHKELTLGPQAPVVQLTALSVHKFNVSDINLTAEWDVKLKIANPNLVSYIWFNRLEGFVLYEDRPLVVKPEEPFGLPMKTKTELHLRLRMANWEGDQPALKQWMLEKMKKDRELGGVRFSVQMAIWATYRSGWWWSAQHVIMNLQCLDLQIGFVPGATATGFGILMADVPTTCYVPMLAE</sequence>
<keyword evidence="6" id="KW-1185">Reference proteome</keyword>
<dbReference type="InterPro" id="IPR044839">
    <property type="entry name" value="NDR1-like"/>
</dbReference>